<proteinExistence type="predicted"/>
<dbReference type="InterPro" id="IPR021815">
    <property type="entry name" value="TsiV"/>
</dbReference>
<gene>
    <name evidence="1" type="ORF">DB31_0170</name>
</gene>
<dbReference type="OrthoDB" id="9179973at2"/>
<keyword evidence="2" id="KW-1185">Reference proteome</keyword>
<evidence type="ECO:0008006" key="3">
    <source>
        <dbReference type="Google" id="ProtNLM"/>
    </source>
</evidence>
<dbReference type="AlphaFoldDB" id="A0A085WW46"/>
<dbReference type="STRING" id="394096.DB31_0170"/>
<dbReference type="Proteomes" id="UP000028725">
    <property type="component" value="Unassembled WGS sequence"/>
</dbReference>
<sequence length="308" mass="35037">MSERYPRIRVRAKNGFELVREGLSISFYMRHSHLQIVENVLRSLEVYLRAVGPQALGWYMDDEGEPQPLDERGWEITRRELGESQSPMIRLRDGSDTESRYRFDYWGKKNLEALHEGHRPGPVCAATFWLPTEFLEEHGPGRVRELAMGLAAPLPLCSGHGGLSFNAEYALVGVRREVARYWLRYPGIDVYDSPESLSWEVGTGVRGPHWLTFLGQPVLGQLGGAAGLRARLHGLGTTVQEMEGDKVLVTLGAWPEAGDIERGDTLPAYRELAQVLEPWLFRDPRGRMLGQSEEDTQRWERRFLDLLP</sequence>
<evidence type="ECO:0000313" key="1">
    <source>
        <dbReference type="EMBL" id="KFE71909.1"/>
    </source>
</evidence>
<dbReference type="EMBL" id="JMCB01000001">
    <property type="protein sequence ID" value="KFE71909.1"/>
    <property type="molecule type" value="Genomic_DNA"/>
</dbReference>
<accession>A0A085WW46</accession>
<organism evidence="1 2">
    <name type="scientific">Hyalangium minutum</name>
    <dbReference type="NCBI Taxonomy" id="394096"/>
    <lineage>
        <taxon>Bacteria</taxon>
        <taxon>Pseudomonadati</taxon>
        <taxon>Myxococcota</taxon>
        <taxon>Myxococcia</taxon>
        <taxon>Myxococcales</taxon>
        <taxon>Cystobacterineae</taxon>
        <taxon>Archangiaceae</taxon>
        <taxon>Hyalangium</taxon>
    </lineage>
</organism>
<reference evidence="1 2" key="1">
    <citation type="submission" date="2014-04" db="EMBL/GenBank/DDBJ databases">
        <title>Genome assembly of Hyalangium minutum DSM 14724.</title>
        <authorList>
            <person name="Sharma G."/>
            <person name="Subramanian S."/>
        </authorList>
    </citation>
    <scope>NUCLEOTIDE SEQUENCE [LARGE SCALE GENOMIC DNA]</scope>
    <source>
        <strain evidence="1 2">DSM 14724</strain>
    </source>
</reference>
<evidence type="ECO:0000313" key="2">
    <source>
        <dbReference type="Proteomes" id="UP000028725"/>
    </source>
</evidence>
<dbReference type="RefSeq" id="WP_052419611.1">
    <property type="nucleotide sequence ID" value="NZ_JMCB01000001.1"/>
</dbReference>
<comment type="caution">
    <text evidence="1">The sequence shown here is derived from an EMBL/GenBank/DDBJ whole genome shotgun (WGS) entry which is preliminary data.</text>
</comment>
<dbReference type="Pfam" id="PF11876">
    <property type="entry name" value="TsiV"/>
    <property type="match status" value="1"/>
</dbReference>
<protein>
    <recommendedName>
        <fullName evidence="3">DUF3396 domain-containing protein</fullName>
    </recommendedName>
</protein>
<name>A0A085WW46_9BACT</name>